<dbReference type="Pfam" id="PF00702">
    <property type="entry name" value="Hydrolase"/>
    <property type="match status" value="1"/>
</dbReference>
<name>A0A9W8BBB2_9FUNG</name>
<organism evidence="1 2">
    <name type="scientific">Dimargaris verticillata</name>
    <dbReference type="NCBI Taxonomy" id="2761393"/>
    <lineage>
        <taxon>Eukaryota</taxon>
        <taxon>Fungi</taxon>
        <taxon>Fungi incertae sedis</taxon>
        <taxon>Zoopagomycota</taxon>
        <taxon>Kickxellomycotina</taxon>
        <taxon>Dimargaritomycetes</taxon>
        <taxon>Dimargaritales</taxon>
        <taxon>Dimargaritaceae</taxon>
        <taxon>Dimargaris</taxon>
    </lineage>
</organism>
<dbReference type="InterPro" id="IPR044924">
    <property type="entry name" value="HAD-SF_hydro_IA_REG-2-like_cap"/>
</dbReference>
<dbReference type="InterPro" id="IPR023214">
    <property type="entry name" value="HAD_sf"/>
</dbReference>
<sequence>MPTLRAVHKFRHPIKLVTFDAFHTLYEPRGTIGSHYAAALKPFGITADSDQVDAAFRQAFAAHLARYSNYGSLYNMTSKLWWSVNRDIMGEVCNSVYELFATAKPYQLYPETAGVLRRLQQRNIKVGVISNSDERSGECQVLWAQTGMSDFFA</sequence>
<dbReference type="PANTHER" id="PTHR46191">
    <property type="match status" value="1"/>
</dbReference>
<reference evidence="1" key="1">
    <citation type="submission" date="2022-07" db="EMBL/GenBank/DDBJ databases">
        <title>Phylogenomic reconstructions and comparative analyses of Kickxellomycotina fungi.</title>
        <authorList>
            <person name="Reynolds N.K."/>
            <person name="Stajich J.E."/>
            <person name="Barry K."/>
            <person name="Grigoriev I.V."/>
            <person name="Crous P."/>
            <person name="Smith M.E."/>
        </authorList>
    </citation>
    <scope>NUCLEOTIDE SEQUENCE</scope>
    <source>
        <strain evidence="1">RSA 567</strain>
    </source>
</reference>
<dbReference type="PANTHER" id="PTHR46191:SF2">
    <property type="entry name" value="HALOACID DEHALOGENASE-LIKE HYDROLASE DOMAIN-CONTAINING PROTEIN 3"/>
    <property type="match status" value="1"/>
</dbReference>
<dbReference type="Gene3D" id="3.40.50.1000">
    <property type="entry name" value="HAD superfamily/HAD-like"/>
    <property type="match status" value="1"/>
</dbReference>
<evidence type="ECO:0000313" key="2">
    <source>
        <dbReference type="Proteomes" id="UP001151582"/>
    </source>
</evidence>
<protein>
    <recommendedName>
        <fullName evidence="3">HAD-like domain-containing protein</fullName>
    </recommendedName>
</protein>
<evidence type="ECO:0000313" key="1">
    <source>
        <dbReference type="EMBL" id="KAJ1983088.1"/>
    </source>
</evidence>
<dbReference type="OrthoDB" id="444127at2759"/>
<dbReference type="Proteomes" id="UP001151582">
    <property type="component" value="Unassembled WGS sequence"/>
</dbReference>
<dbReference type="GO" id="GO:0005634">
    <property type="term" value="C:nucleus"/>
    <property type="evidence" value="ECO:0007669"/>
    <property type="project" value="TreeGrafter"/>
</dbReference>
<accession>A0A9W8BBB2</accession>
<dbReference type="Gene3D" id="1.10.150.720">
    <property type="entry name" value="Haloacid dehalogenase-like hydrolase"/>
    <property type="match status" value="1"/>
</dbReference>
<keyword evidence="2" id="KW-1185">Reference proteome</keyword>
<dbReference type="InterPro" id="IPR051828">
    <property type="entry name" value="HAD-like_hydrolase_domain"/>
</dbReference>
<dbReference type="AlphaFoldDB" id="A0A9W8BBB2"/>
<gene>
    <name evidence="1" type="ORF">H4R34_001476</name>
</gene>
<dbReference type="EMBL" id="JANBQB010000070">
    <property type="protein sequence ID" value="KAJ1983088.1"/>
    <property type="molecule type" value="Genomic_DNA"/>
</dbReference>
<dbReference type="SUPFAM" id="SSF56784">
    <property type="entry name" value="HAD-like"/>
    <property type="match status" value="1"/>
</dbReference>
<dbReference type="InterPro" id="IPR036412">
    <property type="entry name" value="HAD-like_sf"/>
</dbReference>
<comment type="caution">
    <text evidence="1">The sequence shown here is derived from an EMBL/GenBank/DDBJ whole genome shotgun (WGS) entry which is preliminary data.</text>
</comment>
<proteinExistence type="predicted"/>
<evidence type="ECO:0008006" key="3">
    <source>
        <dbReference type="Google" id="ProtNLM"/>
    </source>
</evidence>